<evidence type="ECO:0000313" key="2">
    <source>
        <dbReference type="Proteomes" id="UP000735302"/>
    </source>
</evidence>
<gene>
    <name evidence="1" type="ORF">PoB_000796800</name>
</gene>
<comment type="caution">
    <text evidence="1">The sequence shown here is derived from an EMBL/GenBank/DDBJ whole genome shotgun (WGS) entry which is preliminary data.</text>
</comment>
<sequence>MWRQLRLLILCKINCSNPTISPLTPHDNALTGQGWAFDEGAPLLQELRAGFKAQKLGSKTTTRFTVYCYLRWGGTISDQHNTIQCHCYPRWDGTISEQHNTILHCYPR</sequence>
<dbReference type="AlphaFoldDB" id="A0AAV3YGE1"/>
<accession>A0AAV3YGE1</accession>
<reference evidence="1 2" key="1">
    <citation type="journal article" date="2021" name="Elife">
        <title>Chloroplast acquisition without the gene transfer in kleptoplastic sea slugs, Plakobranchus ocellatus.</title>
        <authorList>
            <person name="Maeda T."/>
            <person name="Takahashi S."/>
            <person name="Yoshida T."/>
            <person name="Shimamura S."/>
            <person name="Takaki Y."/>
            <person name="Nagai Y."/>
            <person name="Toyoda A."/>
            <person name="Suzuki Y."/>
            <person name="Arimoto A."/>
            <person name="Ishii H."/>
            <person name="Satoh N."/>
            <person name="Nishiyama T."/>
            <person name="Hasebe M."/>
            <person name="Maruyama T."/>
            <person name="Minagawa J."/>
            <person name="Obokata J."/>
            <person name="Shigenobu S."/>
        </authorList>
    </citation>
    <scope>NUCLEOTIDE SEQUENCE [LARGE SCALE GENOMIC DNA]</scope>
</reference>
<dbReference type="Proteomes" id="UP000735302">
    <property type="component" value="Unassembled WGS sequence"/>
</dbReference>
<dbReference type="EMBL" id="BLXT01000924">
    <property type="protein sequence ID" value="GFN81462.1"/>
    <property type="molecule type" value="Genomic_DNA"/>
</dbReference>
<name>A0AAV3YGE1_9GAST</name>
<keyword evidence="2" id="KW-1185">Reference proteome</keyword>
<evidence type="ECO:0000313" key="1">
    <source>
        <dbReference type="EMBL" id="GFN81462.1"/>
    </source>
</evidence>
<organism evidence="1 2">
    <name type="scientific">Plakobranchus ocellatus</name>
    <dbReference type="NCBI Taxonomy" id="259542"/>
    <lineage>
        <taxon>Eukaryota</taxon>
        <taxon>Metazoa</taxon>
        <taxon>Spiralia</taxon>
        <taxon>Lophotrochozoa</taxon>
        <taxon>Mollusca</taxon>
        <taxon>Gastropoda</taxon>
        <taxon>Heterobranchia</taxon>
        <taxon>Euthyneura</taxon>
        <taxon>Panpulmonata</taxon>
        <taxon>Sacoglossa</taxon>
        <taxon>Placobranchoidea</taxon>
        <taxon>Plakobranchidae</taxon>
        <taxon>Plakobranchus</taxon>
    </lineage>
</organism>
<protein>
    <submittedName>
        <fullName evidence="1">Uncharacterized protein</fullName>
    </submittedName>
</protein>
<proteinExistence type="predicted"/>